<name>E4RUU6_LEAB4</name>
<dbReference type="HOGENOM" id="CLU_105789_2_0_10"/>
<dbReference type="Pfam" id="PF12867">
    <property type="entry name" value="DinB_2"/>
    <property type="match status" value="1"/>
</dbReference>
<dbReference type="STRING" id="649349.Lbys_1249"/>
<evidence type="ECO:0000259" key="1">
    <source>
        <dbReference type="Pfam" id="PF12867"/>
    </source>
</evidence>
<reference evidence="2 3" key="2">
    <citation type="journal article" date="2011" name="Stand. Genomic Sci.">
        <title>Complete genome sequence of Leadbetterella byssophila type strain (4M15).</title>
        <authorList>
            <person name="Abt B."/>
            <person name="Teshima H."/>
            <person name="Lucas S."/>
            <person name="Lapidus A."/>
            <person name="Del Rio T.G."/>
            <person name="Nolan M."/>
            <person name="Tice H."/>
            <person name="Cheng J.F."/>
            <person name="Pitluck S."/>
            <person name="Liolios K."/>
            <person name="Pagani I."/>
            <person name="Ivanova N."/>
            <person name="Mavromatis K."/>
            <person name="Pati A."/>
            <person name="Tapia R."/>
            <person name="Han C."/>
            <person name="Goodwin L."/>
            <person name="Chen A."/>
            <person name="Palaniappan K."/>
            <person name="Land M."/>
            <person name="Hauser L."/>
            <person name="Chang Y.J."/>
            <person name="Jeffries C.D."/>
            <person name="Rohde M."/>
            <person name="Goker M."/>
            <person name="Tindall B.J."/>
            <person name="Detter J.C."/>
            <person name="Woyke T."/>
            <person name="Bristow J."/>
            <person name="Eisen J.A."/>
            <person name="Markowitz V."/>
            <person name="Hugenholtz P."/>
            <person name="Klenk H.P."/>
            <person name="Kyrpides N.C."/>
        </authorList>
    </citation>
    <scope>NUCLEOTIDE SEQUENCE [LARGE SCALE GENOMIC DNA]</scope>
    <source>
        <strain evidence="3">DSM 17132 / JCM 16389 / KACC 11308 / NBRC 106382 / 4M15</strain>
    </source>
</reference>
<dbReference type="OrthoDB" id="9793216at2"/>
<feature type="domain" description="DinB-like" evidence="1">
    <location>
        <begin position="46"/>
        <end position="162"/>
    </location>
</feature>
<dbReference type="RefSeq" id="WP_013408019.1">
    <property type="nucleotide sequence ID" value="NC_014655.1"/>
</dbReference>
<gene>
    <name evidence="2" type="ordered locus">Lbys_1249</name>
</gene>
<dbReference type="AlphaFoldDB" id="E4RUU6"/>
<proteinExistence type="predicted"/>
<protein>
    <recommendedName>
        <fullName evidence="1">DinB-like domain-containing protein</fullName>
    </recommendedName>
</protein>
<dbReference type="InterPro" id="IPR034660">
    <property type="entry name" value="DinB/YfiT-like"/>
</dbReference>
<reference key="1">
    <citation type="submission" date="2010-11" db="EMBL/GenBank/DDBJ databases">
        <title>The complete genome of Leadbetterella byssophila DSM 17132.</title>
        <authorList>
            <consortium name="US DOE Joint Genome Institute (JGI-PGF)"/>
            <person name="Lucas S."/>
            <person name="Copeland A."/>
            <person name="Lapidus A."/>
            <person name="Glavina del Rio T."/>
            <person name="Dalin E."/>
            <person name="Tice H."/>
            <person name="Bruce D."/>
            <person name="Goodwin L."/>
            <person name="Pitluck S."/>
            <person name="Kyrpides N."/>
            <person name="Mavromatis K."/>
            <person name="Ivanova N."/>
            <person name="Teshima H."/>
            <person name="Brettin T."/>
            <person name="Detter J.C."/>
            <person name="Han C."/>
            <person name="Tapia R."/>
            <person name="Land M."/>
            <person name="Hauser L."/>
            <person name="Markowitz V."/>
            <person name="Cheng J.-F."/>
            <person name="Hugenholtz P."/>
            <person name="Woyke T."/>
            <person name="Wu D."/>
            <person name="Tindall B."/>
            <person name="Pomrenke H.G."/>
            <person name="Brambilla E."/>
            <person name="Klenk H.-P."/>
            <person name="Eisen J.A."/>
        </authorList>
    </citation>
    <scope>NUCLEOTIDE SEQUENCE [LARGE SCALE GENOMIC DNA]</scope>
    <source>
        <strain>DSM 17132</strain>
    </source>
</reference>
<dbReference type="EMBL" id="CP002305">
    <property type="protein sequence ID" value="ADQ16969.1"/>
    <property type="molecule type" value="Genomic_DNA"/>
</dbReference>
<accession>E4RUU6</accession>
<dbReference type="SUPFAM" id="SSF109854">
    <property type="entry name" value="DinB/YfiT-like putative metalloenzymes"/>
    <property type="match status" value="1"/>
</dbReference>
<dbReference type="KEGG" id="lby:Lbys_1249"/>
<keyword evidence="3" id="KW-1185">Reference proteome</keyword>
<dbReference type="eggNOG" id="COG2318">
    <property type="taxonomic scope" value="Bacteria"/>
</dbReference>
<dbReference type="Gene3D" id="1.20.120.450">
    <property type="entry name" value="dinb family like domain"/>
    <property type="match status" value="1"/>
</dbReference>
<organism evidence="2 3">
    <name type="scientific">Leadbetterella byssophila (strain DSM 17132 / JCM 16389 / KACC 11308 / NBRC 106382 / 4M15)</name>
    <dbReference type="NCBI Taxonomy" id="649349"/>
    <lineage>
        <taxon>Bacteria</taxon>
        <taxon>Pseudomonadati</taxon>
        <taxon>Bacteroidota</taxon>
        <taxon>Cytophagia</taxon>
        <taxon>Cytophagales</taxon>
        <taxon>Leadbetterellaceae</taxon>
        <taxon>Leadbetterella</taxon>
    </lineage>
</organism>
<sequence length="176" mass="20215">MKVNELPYQPEFFDRYINGIPSDLNLLVSLEDFCPTKIFDLDKLEELGDAVYAPGKWIGKEILQHCIDTERIMAYRALCFSRKEKASLPGFDENIYAANSLAHQRSYSDLMEEFECVRKSTIYLFRSFSEETLLQEGIANGKNILVGALGFVIIGHALHHQWILEERYYPLLSGKA</sequence>
<dbReference type="InterPro" id="IPR024775">
    <property type="entry name" value="DinB-like"/>
</dbReference>
<evidence type="ECO:0000313" key="3">
    <source>
        <dbReference type="Proteomes" id="UP000007435"/>
    </source>
</evidence>
<dbReference type="Proteomes" id="UP000007435">
    <property type="component" value="Chromosome"/>
</dbReference>
<evidence type="ECO:0000313" key="2">
    <source>
        <dbReference type="EMBL" id="ADQ16969.1"/>
    </source>
</evidence>